<protein>
    <recommendedName>
        <fullName evidence="2">Ricin B lectin domain-containing protein</fullName>
    </recommendedName>
</protein>
<feature type="domain" description="Ricin B lectin" evidence="2">
    <location>
        <begin position="79"/>
        <end position="157"/>
    </location>
</feature>
<dbReference type="Gene3D" id="2.80.10.50">
    <property type="match status" value="1"/>
</dbReference>
<dbReference type="PROSITE" id="PS51257">
    <property type="entry name" value="PROKAR_LIPOPROTEIN"/>
    <property type="match status" value="1"/>
</dbReference>
<reference evidence="3 4" key="1">
    <citation type="submission" date="2016-12" db="EMBL/GenBank/DDBJ databases">
        <authorList>
            <person name="Song W.-J."/>
            <person name="Kurnit D.M."/>
        </authorList>
    </citation>
    <scope>NUCLEOTIDE SEQUENCE [LARGE SCALE GENOMIC DNA]</scope>
    <source>
        <strain evidence="3 4">IMCC3135</strain>
    </source>
</reference>
<dbReference type="InterPro" id="IPR035992">
    <property type="entry name" value="Ricin_B-like_lectins"/>
</dbReference>
<dbReference type="CDD" id="cd00161">
    <property type="entry name" value="beta-trefoil_Ricin-like"/>
    <property type="match status" value="1"/>
</dbReference>
<dbReference type="PROSITE" id="PS50231">
    <property type="entry name" value="RICIN_B_LECTIN"/>
    <property type="match status" value="1"/>
</dbReference>
<proteinExistence type="predicted"/>
<evidence type="ECO:0000256" key="1">
    <source>
        <dbReference type="SAM" id="SignalP"/>
    </source>
</evidence>
<organism evidence="3 4">
    <name type="scientific">Granulosicoccus antarcticus IMCC3135</name>
    <dbReference type="NCBI Taxonomy" id="1192854"/>
    <lineage>
        <taxon>Bacteria</taxon>
        <taxon>Pseudomonadati</taxon>
        <taxon>Pseudomonadota</taxon>
        <taxon>Gammaproteobacteria</taxon>
        <taxon>Chromatiales</taxon>
        <taxon>Granulosicoccaceae</taxon>
        <taxon>Granulosicoccus</taxon>
    </lineage>
</organism>
<dbReference type="Gene3D" id="3.40.390.10">
    <property type="entry name" value="Collagenase (Catalytic Domain)"/>
    <property type="match status" value="1"/>
</dbReference>
<dbReference type="InterPro" id="IPR024079">
    <property type="entry name" value="MetalloPept_cat_dom_sf"/>
</dbReference>
<dbReference type="GO" id="GO:0008237">
    <property type="term" value="F:metallopeptidase activity"/>
    <property type="evidence" value="ECO:0007669"/>
    <property type="project" value="InterPro"/>
</dbReference>
<gene>
    <name evidence="3" type="ORF">IMCC3135_07055</name>
</gene>
<dbReference type="AlphaFoldDB" id="A0A2Z2NV26"/>
<dbReference type="SUPFAM" id="SSF55486">
    <property type="entry name" value="Metalloproteases ('zincins'), catalytic domain"/>
    <property type="match status" value="1"/>
</dbReference>
<dbReference type="Proteomes" id="UP000250079">
    <property type="component" value="Chromosome"/>
</dbReference>
<sequence length="421" mass="45814">MDALNSRMFARLTTACLLFLMVGCSSSDSPPMMSDTGGVTFYRLSTEFQGVTHPLGIDASGEQGEASVMLADSISDDNTQQWTVSSQGDSYYRIQNASMGTNSSLTVSDEIGNNAIQMAETADQSGQLWQITALDNGFCRFTSQLLGLDSSLDVINEGAARQLTMAETGNYSGQHWQLNAQAGTSTDDTLARCTGLETSTELPDSSDDFIATSAYRLTTVQGFELLISPQLDAAVQTATATLSEIEAQLIAIEQALPAAALDELKEVRIWVELDQLVDGGAQYHVSEGWLLENGYNPEKVGGVEISNAANFVNWSQTAQPWMVLHELSHAWQFNHAESNSEIAMAYQGALASGIYESVEYVDGTSERAYALSDDKEYFAELTEAYFGKNDYYPFTHDQLQQFDADGYALIEQVWGVSSSTP</sequence>
<feature type="chain" id="PRO_5016322078" description="Ricin B lectin domain-containing protein" evidence="1">
    <location>
        <begin position="28"/>
        <end position="421"/>
    </location>
</feature>
<feature type="signal peptide" evidence="1">
    <location>
        <begin position="1"/>
        <end position="27"/>
    </location>
</feature>
<accession>A0A2Z2NV26</accession>
<dbReference type="EMBL" id="CP018632">
    <property type="protein sequence ID" value="ASJ71517.1"/>
    <property type="molecule type" value="Genomic_DNA"/>
</dbReference>
<keyword evidence="4" id="KW-1185">Reference proteome</keyword>
<evidence type="ECO:0000313" key="3">
    <source>
        <dbReference type="EMBL" id="ASJ71517.1"/>
    </source>
</evidence>
<dbReference type="KEGG" id="gai:IMCC3135_07055"/>
<evidence type="ECO:0000259" key="2">
    <source>
        <dbReference type="Pfam" id="PF14200"/>
    </source>
</evidence>
<dbReference type="SUPFAM" id="SSF50370">
    <property type="entry name" value="Ricin B-like lectins"/>
    <property type="match status" value="1"/>
</dbReference>
<evidence type="ECO:0000313" key="4">
    <source>
        <dbReference type="Proteomes" id="UP000250079"/>
    </source>
</evidence>
<name>A0A2Z2NV26_9GAMM</name>
<keyword evidence="1" id="KW-0732">Signal</keyword>
<dbReference type="Pfam" id="PF14200">
    <property type="entry name" value="RicinB_lectin_2"/>
    <property type="match status" value="1"/>
</dbReference>
<dbReference type="InterPro" id="IPR000772">
    <property type="entry name" value="Ricin_B_lectin"/>
</dbReference>